<gene>
    <name evidence="2" type="ORF">rCG_50602</name>
</gene>
<feature type="region of interest" description="Disordered" evidence="1">
    <location>
        <begin position="1"/>
        <end position="34"/>
    </location>
</feature>
<reference evidence="2 3" key="1">
    <citation type="submission" date="2005-09" db="EMBL/GenBank/DDBJ databases">
        <authorList>
            <person name="Mural R.J."/>
            <person name="Li P.W."/>
            <person name="Adams M.D."/>
            <person name="Amanatides P.G."/>
            <person name="Baden-Tillson H."/>
            <person name="Barnstead M."/>
            <person name="Chin S.H."/>
            <person name="Dew I."/>
            <person name="Evans C.A."/>
            <person name="Ferriera S."/>
            <person name="Flanigan M."/>
            <person name="Fosler C."/>
            <person name="Glodek A."/>
            <person name="Gu Z."/>
            <person name="Holt R.A."/>
            <person name="Jennings D."/>
            <person name="Kraft C.L."/>
            <person name="Lu F."/>
            <person name="Nguyen T."/>
            <person name="Nusskern D.R."/>
            <person name="Pfannkoch C.M."/>
            <person name="Sitter C."/>
            <person name="Sutton G.G."/>
            <person name="Venter J.C."/>
            <person name="Wang Z."/>
            <person name="Woodage T."/>
            <person name="Zheng X.H."/>
            <person name="Zhong F."/>
        </authorList>
    </citation>
    <scope>NUCLEOTIDE SEQUENCE [LARGE SCALE GENOMIC DNA]</scope>
    <source>
        <strain>BN</strain>
        <strain evidence="3">Sprague-Dawley</strain>
    </source>
</reference>
<accession>A6KC22</accession>
<organism evidence="2 3">
    <name type="scientific">Rattus norvegicus</name>
    <name type="common">Rat</name>
    <dbReference type="NCBI Taxonomy" id="10116"/>
    <lineage>
        <taxon>Eukaryota</taxon>
        <taxon>Metazoa</taxon>
        <taxon>Chordata</taxon>
        <taxon>Craniata</taxon>
        <taxon>Vertebrata</taxon>
        <taxon>Euteleostomi</taxon>
        <taxon>Mammalia</taxon>
        <taxon>Eutheria</taxon>
        <taxon>Euarchontoglires</taxon>
        <taxon>Glires</taxon>
        <taxon>Rodentia</taxon>
        <taxon>Myomorpha</taxon>
        <taxon>Muroidea</taxon>
        <taxon>Muridae</taxon>
        <taxon>Murinae</taxon>
        <taxon>Rattus</taxon>
    </lineage>
</organism>
<evidence type="ECO:0000256" key="1">
    <source>
        <dbReference type="SAM" id="MobiDB-lite"/>
    </source>
</evidence>
<dbReference type="Proteomes" id="UP000234681">
    <property type="component" value="Chromosome 7"/>
</dbReference>
<evidence type="ECO:0000313" key="3">
    <source>
        <dbReference type="Proteomes" id="UP000234681"/>
    </source>
</evidence>
<feature type="compositionally biased region" description="Basic and acidic residues" evidence="1">
    <location>
        <begin position="20"/>
        <end position="34"/>
    </location>
</feature>
<proteinExistence type="predicted"/>
<name>A6KC22_RAT</name>
<feature type="compositionally biased region" description="Polar residues" evidence="1">
    <location>
        <begin position="1"/>
        <end position="16"/>
    </location>
</feature>
<dbReference type="EMBL" id="CH474035">
    <property type="protein sequence ID" value="EDL87120.1"/>
    <property type="molecule type" value="Genomic_DNA"/>
</dbReference>
<dbReference type="AlphaFoldDB" id="A6KC22"/>
<evidence type="ECO:0000313" key="2">
    <source>
        <dbReference type="EMBL" id="EDL87120.1"/>
    </source>
</evidence>
<sequence length="34" mass="3760">MRQGRPSISPSWSNIIKQVDGVEKESAGHSDLHL</sequence>
<protein>
    <submittedName>
        <fullName evidence="2">RCG50602</fullName>
    </submittedName>
</protein>